<dbReference type="AlphaFoldDB" id="A0A8H7W9L4"/>
<evidence type="ECO:0000256" key="1">
    <source>
        <dbReference type="ARBA" id="ARBA00004924"/>
    </source>
</evidence>
<dbReference type="GO" id="GO:0016405">
    <property type="term" value="F:CoA-ligase activity"/>
    <property type="evidence" value="ECO:0007669"/>
    <property type="project" value="TreeGrafter"/>
</dbReference>
<keyword evidence="5" id="KW-0067">ATP-binding</keyword>
<evidence type="ECO:0000259" key="6">
    <source>
        <dbReference type="Pfam" id="PF00501"/>
    </source>
</evidence>
<dbReference type="InterPro" id="IPR000873">
    <property type="entry name" value="AMP-dep_synth/lig_dom"/>
</dbReference>
<dbReference type="Gene3D" id="3.40.50.12780">
    <property type="entry name" value="N-terminal domain of ligase-like"/>
    <property type="match status" value="1"/>
</dbReference>
<comment type="similarity">
    <text evidence="2">Belongs to the ATP-dependent AMP-binding enzyme family.</text>
</comment>
<feature type="domain" description="AMP-binding enzyme C-terminal" evidence="7">
    <location>
        <begin position="441"/>
        <end position="523"/>
    </location>
</feature>
<reference evidence="8" key="1">
    <citation type="submission" date="2021-02" db="EMBL/GenBank/DDBJ databases">
        <title>Genome sequence Cadophora malorum strain M34.</title>
        <authorList>
            <person name="Stefanovic E."/>
            <person name="Vu D."/>
            <person name="Scully C."/>
            <person name="Dijksterhuis J."/>
            <person name="Roader J."/>
            <person name="Houbraken J."/>
        </authorList>
    </citation>
    <scope>NUCLEOTIDE SEQUENCE</scope>
    <source>
        <strain evidence="8">M34</strain>
    </source>
</reference>
<evidence type="ECO:0000313" key="9">
    <source>
        <dbReference type="Proteomes" id="UP000664132"/>
    </source>
</evidence>
<dbReference type="InterPro" id="IPR042099">
    <property type="entry name" value="ANL_N_sf"/>
</dbReference>
<dbReference type="Gene3D" id="3.30.300.30">
    <property type="match status" value="1"/>
</dbReference>
<dbReference type="Pfam" id="PF00501">
    <property type="entry name" value="AMP-binding"/>
    <property type="match status" value="1"/>
</dbReference>
<dbReference type="PANTHER" id="PTHR24096">
    <property type="entry name" value="LONG-CHAIN-FATTY-ACID--COA LIGASE"/>
    <property type="match status" value="1"/>
</dbReference>
<organism evidence="8 9">
    <name type="scientific">Cadophora malorum</name>
    <dbReference type="NCBI Taxonomy" id="108018"/>
    <lineage>
        <taxon>Eukaryota</taxon>
        <taxon>Fungi</taxon>
        <taxon>Dikarya</taxon>
        <taxon>Ascomycota</taxon>
        <taxon>Pezizomycotina</taxon>
        <taxon>Leotiomycetes</taxon>
        <taxon>Helotiales</taxon>
        <taxon>Ploettnerulaceae</taxon>
        <taxon>Cadophora</taxon>
    </lineage>
</organism>
<sequence>MATESPFPPIDIPEIDIWDFIFEGKPSFSDNQVVFVDAKTTRQYTFQDVKDTAIAFGHALRSNWDWQKGDVVGIYSPNCVDTPVMTFGTLWAGGIVSPANPASSAKELAFQLKDSGAKALVTQVSSLNTALEAARIAGLPQNRILLMGDERSGGKVHMLDFIASARNTPGLKRQIPKKTDLSFLVYSSGTTGLPKGVMLTHRNIVSNTLMTDVGSAELHAGDVLIAVLPLYHIYGLALLIVHSIHRGAKVVVMPAFEPQAFLGAIQKHKVTFAYLVPPIVLLLAKSPMVDNYDLNSVKMIASAAAPLTLDLIEAVWKRLRIPIKQAWGMSEASPAVTTQLFDDWQTAIGSVGKILPNQLVKVVDETGGMLPAGEDGEFWVKGPNVFPGYLNNPQATVNCMTEDGFMKTGDIGHITRDGHVYITDRLKELIKYKGFQVAPAELEGLLVGHEKVADACVLGVWNTEQATEVPRAYVVKSLDAEGMEDVMLEKEIVAWVANKVAAHKRLRGGVIFVDEIPKSAAGKILRRILRDKVKAEQEATQLKSKL</sequence>
<evidence type="ECO:0008006" key="10">
    <source>
        <dbReference type="Google" id="ProtNLM"/>
    </source>
</evidence>
<evidence type="ECO:0000256" key="2">
    <source>
        <dbReference type="ARBA" id="ARBA00006432"/>
    </source>
</evidence>
<protein>
    <recommendedName>
        <fullName evidence="10">4-coumarate-CoA ligase</fullName>
    </recommendedName>
</protein>
<dbReference type="Proteomes" id="UP000664132">
    <property type="component" value="Unassembled WGS sequence"/>
</dbReference>
<dbReference type="PANTHER" id="PTHR24096:SF149">
    <property type="entry name" value="AMP-BINDING DOMAIN-CONTAINING PROTEIN-RELATED"/>
    <property type="match status" value="1"/>
</dbReference>
<evidence type="ECO:0000259" key="7">
    <source>
        <dbReference type="Pfam" id="PF13193"/>
    </source>
</evidence>
<dbReference type="CDD" id="cd05911">
    <property type="entry name" value="Firefly_Luc_like"/>
    <property type="match status" value="1"/>
</dbReference>
<evidence type="ECO:0000256" key="3">
    <source>
        <dbReference type="ARBA" id="ARBA00022598"/>
    </source>
</evidence>
<evidence type="ECO:0000313" key="8">
    <source>
        <dbReference type="EMBL" id="KAG4420792.1"/>
    </source>
</evidence>
<dbReference type="PROSITE" id="PS00455">
    <property type="entry name" value="AMP_BINDING"/>
    <property type="match status" value="1"/>
</dbReference>
<dbReference type="InterPro" id="IPR020845">
    <property type="entry name" value="AMP-binding_CS"/>
</dbReference>
<dbReference type="OrthoDB" id="6509636at2759"/>
<dbReference type="EMBL" id="JAFJYH010000077">
    <property type="protein sequence ID" value="KAG4420792.1"/>
    <property type="molecule type" value="Genomic_DNA"/>
</dbReference>
<name>A0A8H7W9L4_9HELO</name>
<keyword evidence="9" id="KW-1185">Reference proteome</keyword>
<evidence type="ECO:0000256" key="5">
    <source>
        <dbReference type="ARBA" id="ARBA00022840"/>
    </source>
</evidence>
<keyword evidence="4" id="KW-0547">Nucleotide-binding</keyword>
<gene>
    <name evidence="8" type="ORF">IFR04_006072</name>
</gene>
<accession>A0A8H7W9L4</accession>
<dbReference type="FunFam" id="3.40.50.12780:FF:000003">
    <property type="entry name" value="Long-chain-fatty-acid--CoA ligase FadD"/>
    <property type="match status" value="1"/>
</dbReference>
<dbReference type="FunFam" id="3.30.300.30:FF:000007">
    <property type="entry name" value="4-coumarate--CoA ligase 2"/>
    <property type="match status" value="1"/>
</dbReference>
<comment type="caution">
    <text evidence="8">The sequence shown here is derived from an EMBL/GenBank/DDBJ whole genome shotgun (WGS) entry which is preliminary data.</text>
</comment>
<evidence type="ECO:0000256" key="4">
    <source>
        <dbReference type="ARBA" id="ARBA00022741"/>
    </source>
</evidence>
<keyword evidence="3" id="KW-0436">Ligase</keyword>
<dbReference type="SUPFAM" id="SSF56801">
    <property type="entry name" value="Acetyl-CoA synthetase-like"/>
    <property type="match status" value="1"/>
</dbReference>
<proteinExistence type="inferred from homology"/>
<dbReference type="GO" id="GO:0005524">
    <property type="term" value="F:ATP binding"/>
    <property type="evidence" value="ECO:0007669"/>
    <property type="project" value="UniProtKB-KW"/>
</dbReference>
<dbReference type="Pfam" id="PF13193">
    <property type="entry name" value="AMP-binding_C"/>
    <property type="match status" value="1"/>
</dbReference>
<comment type="pathway">
    <text evidence="1">Siderophore biosynthesis.</text>
</comment>
<feature type="domain" description="AMP-dependent synthetase/ligase" evidence="6">
    <location>
        <begin position="32"/>
        <end position="390"/>
    </location>
</feature>
<dbReference type="InterPro" id="IPR045851">
    <property type="entry name" value="AMP-bd_C_sf"/>
</dbReference>
<dbReference type="InterPro" id="IPR025110">
    <property type="entry name" value="AMP-bd_C"/>
</dbReference>